<dbReference type="AlphaFoldDB" id="A0A9X2I0U7"/>
<sequence length="112" mass="11258">MNKQSMQIGVLILSAAMALPACAASNNASQASKHSTLAAGHSVVAGTKVVSGAVAAPLVITGKIGEAAGKAGDAMMDYALTDEPLEVSEETIVAQPDPAPRQMKSVREQGGI</sequence>
<feature type="signal peptide" evidence="2">
    <location>
        <begin position="1"/>
        <end position="23"/>
    </location>
</feature>
<organism evidence="3 4">
    <name type="scientific">Gilvimarinus xylanilyticus</name>
    <dbReference type="NCBI Taxonomy" id="2944139"/>
    <lineage>
        <taxon>Bacteria</taxon>
        <taxon>Pseudomonadati</taxon>
        <taxon>Pseudomonadota</taxon>
        <taxon>Gammaproteobacteria</taxon>
        <taxon>Cellvibrionales</taxon>
        <taxon>Cellvibrionaceae</taxon>
        <taxon>Gilvimarinus</taxon>
    </lineage>
</organism>
<feature type="chain" id="PRO_5040812244" description="Lipoprotein" evidence="2">
    <location>
        <begin position="24"/>
        <end position="112"/>
    </location>
</feature>
<dbReference type="RefSeq" id="WP_253966421.1">
    <property type="nucleotide sequence ID" value="NZ_JAMFTH010000001.1"/>
</dbReference>
<name>A0A9X2I0U7_9GAMM</name>
<feature type="region of interest" description="Disordered" evidence="1">
    <location>
        <begin position="91"/>
        <end position="112"/>
    </location>
</feature>
<keyword evidence="4" id="KW-1185">Reference proteome</keyword>
<gene>
    <name evidence="3" type="ORF">M6D89_02330</name>
</gene>
<accession>A0A9X2I0U7</accession>
<evidence type="ECO:0000256" key="2">
    <source>
        <dbReference type="SAM" id="SignalP"/>
    </source>
</evidence>
<dbReference type="Proteomes" id="UP001139319">
    <property type="component" value="Unassembled WGS sequence"/>
</dbReference>
<comment type="caution">
    <text evidence="3">The sequence shown here is derived from an EMBL/GenBank/DDBJ whole genome shotgun (WGS) entry which is preliminary data.</text>
</comment>
<evidence type="ECO:0000313" key="4">
    <source>
        <dbReference type="Proteomes" id="UP001139319"/>
    </source>
</evidence>
<dbReference type="EMBL" id="JAMFTH010000001">
    <property type="protein sequence ID" value="MCP8898131.1"/>
    <property type="molecule type" value="Genomic_DNA"/>
</dbReference>
<reference evidence="3" key="1">
    <citation type="submission" date="2022-05" db="EMBL/GenBank/DDBJ databases">
        <authorList>
            <person name="Sun H.-N."/>
        </authorList>
    </citation>
    <scope>NUCLEOTIDE SEQUENCE</scope>
    <source>
        <strain evidence="3">HB14</strain>
    </source>
</reference>
<reference evidence="3" key="2">
    <citation type="submission" date="2023-01" db="EMBL/GenBank/DDBJ databases">
        <title>Gilvimarinus xylanilyticus HB14 isolated from Caulerpa lentillifera aquaculture base in Hainan, China.</title>
        <authorList>
            <person name="Zhang Y.-J."/>
        </authorList>
    </citation>
    <scope>NUCLEOTIDE SEQUENCE</scope>
    <source>
        <strain evidence="3">HB14</strain>
    </source>
</reference>
<evidence type="ECO:0000313" key="3">
    <source>
        <dbReference type="EMBL" id="MCP8898131.1"/>
    </source>
</evidence>
<evidence type="ECO:0000256" key="1">
    <source>
        <dbReference type="SAM" id="MobiDB-lite"/>
    </source>
</evidence>
<protein>
    <recommendedName>
        <fullName evidence="5">Lipoprotein</fullName>
    </recommendedName>
</protein>
<evidence type="ECO:0008006" key="5">
    <source>
        <dbReference type="Google" id="ProtNLM"/>
    </source>
</evidence>
<keyword evidence="2" id="KW-0732">Signal</keyword>
<proteinExistence type="predicted"/>